<name>A0A645GPV0_9ZZZZ</name>
<gene>
    <name evidence="2" type="ORF">SDC9_173107</name>
</gene>
<comment type="caution">
    <text evidence="2">The sequence shown here is derived from an EMBL/GenBank/DDBJ whole genome shotgun (WGS) entry which is preliminary data.</text>
</comment>
<dbReference type="EMBL" id="VSSQ01074959">
    <property type="protein sequence ID" value="MPN25693.1"/>
    <property type="molecule type" value="Genomic_DNA"/>
</dbReference>
<keyword evidence="1" id="KW-1133">Transmembrane helix</keyword>
<keyword evidence="1" id="KW-0812">Transmembrane</keyword>
<reference evidence="2" key="1">
    <citation type="submission" date="2019-08" db="EMBL/GenBank/DDBJ databases">
        <authorList>
            <person name="Kucharzyk K."/>
            <person name="Murdoch R.W."/>
            <person name="Higgins S."/>
            <person name="Loffler F."/>
        </authorList>
    </citation>
    <scope>NUCLEOTIDE SEQUENCE</scope>
</reference>
<proteinExistence type="predicted"/>
<accession>A0A645GPV0</accession>
<feature type="transmembrane region" description="Helical" evidence="1">
    <location>
        <begin position="45"/>
        <end position="65"/>
    </location>
</feature>
<evidence type="ECO:0000256" key="1">
    <source>
        <dbReference type="SAM" id="Phobius"/>
    </source>
</evidence>
<keyword evidence="1" id="KW-0472">Membrane</keyword>
<organism evidence="2">
    <name type="scientific">bioreactor metagenome</name>
    <dbReference type="NCBI Taxonomy" id="1076179"/>
    <lineage>
        <taxon>unclassified sequences</taxon>
        <taxon>metagenomes</taxon>
        <taxon>ecological metagenomes</taxon>
    </lineage>
</organism>
<sequence>MAFACTLTALYGFPADYILTHEAIKSVCETKEEREYVIEEMLPKMLVAGFTTVTIASVVLAGFFVKLL</sequence>
<protein>
    <submittedName>
        <fullName evidence="2">Uncharacterized protein</fullName>
    </submittedName>
</protein>
<evidence type="ECO:0000313" key="2">
    <source>
        <dbReference type="EMBL" id="MPN25693.1"/>
    </source>
</evidence>
<dbReference type="AlphaFoldDB" id="A0A645GPV0"/>